<dbReference type="SFLD" id="SFLDG01082">
    <property type="entry name" value="B12-binding_domain_containing"/>
    <property type="match status" value="1"/>
</dbReference>
<dbReference type="InterPro" id="IPR013785">
    <property type="entry name" value="Aldolase_TIM"/>
</dbReference>
<dbReference type="GO" id="GO:0005829">
    <property type="term" value="C:cytosol"/>
    <property type="evidence" value="ECO:0007669"/>
    <property type="project" value="TreeGrafter"/>
</dbReference>
<evidence type="ECO:0000256" key="3">
    <source>
        <dbReference type="ARBA" id="ARBA00022723"/>
    </source>
</evidence>
<gene>
    <name evidence="7" type="ORF">N825_09545</name>
</gene>
<protein>
    <submittedName>
        <fullName evidence="7">Methyltransferase</fullName>
    </submittedName>
</protein>
<dbReference type="InterPro" id="IPR006638">
    <property type="entry name" value="Elp3/MiaA/NifB-like_rSAM"/>
</dbReference>
<evidence type="ECO:0000313" key="8">
    <source>
        <dbReference type="Proteomes" id="UP000019486"/>
    </source>
</evidence>
<dbReference type="EMBL" id="AVFL01000023">
    <property type="protein sequence ID" value="EWY37815.1"/>
    <property type="molecule type" value="Genomic_DNA"/>
</dbReference>
<keyword evidence="8" id="KW-1185">Reference proteome</keyword>
<dbReference type="GO" id="GO:0008168">
    <property type="term" value="F:methyltransferase activity"/>
    <property type="evidence" value="ECO:0007669"/>
    <property type="project" value="UniProtKB-KW"/>
</dbReference>
<dbReference type="Pfam" id="PF13282">
    <property type="entry name" value="DUF4070"/>
    <property type="match status" value="1"/>
</dbReference>
<organism evidence="7 8">
    <name type="scientific">Skermanella stibiiresistens SB22</name>
    <dbReference type="NCBI Taxonomy" id="1385369"/>
    <lineage>
        <taxon>Bacteria</taxon>
        <taxon>Pseudomonadati</taxon>
        <taxon>Pseudomonadota</taxon>
        <taxon>Alphaproteobacteria</taxon>
        <taxon>Rhodospirillales</taxon>
        <taxon>Azospirillaceae</taxon>
        <taxon>Skermanella</taxon>
    </lineage>
</organism>
<dbReference type="InterPro" id="IPR034466">
    <property type="entry name" value="Methyltransferase_Class_B"/>
</dbReference>
<accession>W9GV94</accession>
<evidence type="ECO:0000256" key="2">
    <source>
        <dbReference type="ARBA" id="ARBA00022691"/>
    </source>
</evidence>
<dbReference type="Gene3D" id="3.40.50.280">
    <property type="entry name" value="Cobalamin-binding domain"/>
    <property type="match status" value="1"/>
</dbReference>
<keyword evidence="5" id="KW-0411">Iron-sulfur</keyword>
<dbReference type="Proteomes" id="UP000019486">
    <property type="component" value="Unassembled WGS sequence"/>
</dbReference>
<sequence>MLTDRGGAWSAGGTMADIVLISPRFEMSYWGLEHALPFMGRSANMPPAALPLLAALTPAGHTLTIMDENIAPIDFDRCARADIVGLTGMIVQRHRMTEILQALKTCGCSTVVGGPWVSVSEDYFGTLADTVFIGEAEETWPRFLEDWSRGAPARRYQQADKTDLSLLPTPRLDLLDLKRYAFGNVQFTRGCPFTCEFCDIIVLFGRRPRIKTVRQILAELDLLHRMGQEIVFIVDDNLIANKRAMRDILGPVIEWQRERDFPLTFFTEASLDLADEPDLMRLMVEANIVNVFVGIETPNEDSLRETKKLQNLRRGGTMVGKIHGIQNAGLEVWSGMILGFDNDDDTIFDAQLRFVSEARIVGSMVGMLNAIPTTPLHDRLAAEGRLDLDDEPAFGTNVIPKRLDRMVLRDGYLRILRDLSEPAAYFDRLDALYLDGPLSGDQGRTARLTGKPWLRRREQARFLVRATVMFARLMLWVREPDLRSEYRRRILHLARVNPRPALLFVYALRAAMHYHAWLLADRMSKSPAGVVNSY</sequence>
<reference evidence="7 8" key="1">
    <citation type="submission" date="2013-08" db="EMBL/GenBank/DDBJ databases">
        <title>The genome sequence of Skermanella stibiiresistens.</title>
        <authorList>
            <person name="Zhu W."/>
            <person name="Wang G."/>
        </authorList>
    </citation>
    <scope>NUCLEOTIDE SEQUENCE [LARGE SCALE GENOMIC DNA]</scope>
    <source>
        <strain evidence="7 8">SB22</strain>
    </source>
</reference>
<evidence type="ECO:0000256" key="1">
    <source>
        <dbReference type="ARBA" id="ARBA00001966"/>
    </source>
</evidence>
<comment type="cofactor">
    <cofactor evidence="1">
        <name>[4Fe-4S] cluster</name>
        <dbReference type="ChEBI" id="CHEBI:49883"/>
    </cofactor>
</comment>
<dbReference type="GO" id="GO:0051539">
    <property type="term" value="F:4 iron, 4 sulfur cluster binding"/>
    <property type="evidence" value="ECO:0007669"/>
    <property type="project" value="UniProtKB-KW"/>
</dbReference>
<dbReference type="InterPro" id="IPR025274">
    <property type="entry name" value="DUF4070"/>
</dbReference>
<comment type="caution">
    <text evidence="7">The sequence shown here is derived from an EMBL/GenBank/DDBJ whole genome shotgun (WGS) entry which is preliminary data.</text>
</comment>
<feature type="domain" description="Radical SAM core" evidence="6">
    <location>
        <begin position="177"/>
        <end position="409"/>
    </location>
</feature>
<keyword evidence="4" id="KW-0408">Iron</keyword>
<dbReference type="SFLD" id="SFLDG01123">
    <property type="entry name" value="methyltransferase_(Class_B)"/>
    <property type="match status" value="1"/>
</dbReference>
<dbReference type="PROSITE" id="PS51918">
    <property type="entry name" value="RADICAL_SAM"/>
    <property type="match status" value="1"/>
</dbReference>
<dbReference type="InterPro" id="IPR051198">
    <property type="entry name" value="BchE-like"/>
</dbReference>
<name>W9GV94_9PROT</name>
<dbReference type="AlphaFoldDB" id="W9GV94"/>
<evidence type="ECO:0000259" key="6">
    <source>
        <dbReference type="PROSITE" id="PS51918"/>
    </source>
</evidence>
<dbReference type="SFLD" id="SFLDF00303">
    <property type="entry name" value="hopanoid_C2-methyltransferase"/>
    <property type="match status" value="1"/>
</dbReference>
<proteinExistence type="predicted"/>
<dbReference type="PANTHER" id="PTHR43409">
    <property type="entry name" value="ANAEROBIC MAGNESIUM-PROTOPORPHYRIN IX MONOMETHYL ESTER CYCLASE-RELATED"/>
    <property type="match status" value="1"/>
</dbReference>
<dbReference type="SUPFAM" id="SSF102114">
    <property type="entry name" value="Radical SAM enzymes"/>
    <property type="match status" value="1"/>
</dbReference>
<dbReference type="InterPro" id="IPR007197">
    <property type="entry name" value="rSAM"/>
</dbReference>
<dbReference type="InterPro" id="IPR034530">
    <property type="entry name" value="HpnP-like"/>
</dbReference>
<dbReference type="Pfam" id="PF04055">
    <property type="entry name" value="Radical_SAM"/>
    <property type="match status" value="1"/>
</dbReference>
<dbReference type="PANTHER" id="PTHR43409:SF3">
    <property type="entry name" value="HYPOTHETICAL METHYLTRANSFERASE"/>
    <property type="match status" value="1"/>
</dbReference>
<dbReference type="GO" id="GO:0046872">
    <property type="term" value="F:metal ion binding"/>
    <property type="evidence" value="ECO:0007669"/>
    <property type="project" value="UniProtKB-KW"/>
</dbReference>
<dbReference type="STRING" id="1385369.N825_09545"/>
<dbReference type="PATRIC" id="fig|1385369.3.peg.5216"/>
<dbReference type="SMART" id="SM00729">
    <property type="entry name" value="Elp3"/>
    <property type="match status" value="1"/>
</dbReference>
<keyword evidence="7" id="KW-0489">Methyltransferase</keyword>
<dbReference type="InterPro" id="IPR058240">
    <property type="entry name" value="rSAM_sf"/>
</dbReference>
<evidence type="ECO:0000256" key="4">
    <source>
        <dbReference type="ARBA" id="ARBA00023004"/>
    </source>
</evidence>
<keyword evidence="2" id="KW-0949">S-adenosyl-L-methionine</keyword>
<dbReference type="CDD" id="cd01335">
    <property type="entry name" value="Radical_SAM"/>
    <property type="match status" value="1"/>
</dbReference>
<keyword evidence="3" id="KW-0479">Metal-binding</keyword>
<dbReference type="GO" id="GO:0032259">
    <property type="term" value="P:methylation"/>
    <property type="evidence" value="ECO:0007669"/>
    <property type="project" value="UniProtKB-KW"/>
</dbReference>
<keyword evidence="7" id="KW-0808">Transferase</keyword>
<evidence type="ECO:0000313" key="7">
    <source>
        <dbReference type="EMBL" id="EWY37815.1"/>
    </source>
</evidence>
<dbReference type="SFLD" id="SFLDS00029">
    <property type="entry name" value="Radical_SAM"/>
    <property type="match status" value="1"/>
</dbReference>
<evidence type="ECO:0000256" key="5">
    <source>
        <dbReference type="ARBA" id="ARBA00023014"/>
    </source>
</evidence>
<dbReference type="Gene3D" id="3.20.20.70">
    <property type="entry name" value="Aldolase class I"/>
    <property type="match status" value="1"/>
</dbReference>